<gene>
    <name evidence="1" type="ORF">NQ318_000541</name>
</gene>
<keyword evidence="2" id="KW-1185">Reference proteome</keyword>
<dbReference type="EMBL" id="JAPWTK010000109">
    <property type="protein sequence ID" value="KAJ8949841.1"/>
    <property type="molecule type" value="Genomic_DNA"/>
</dbReference>
<name>A0AAV8YF28_9CUCU</name>
<sequence length="306" mass="36828">MYSSRDYSLLRPTADDRQSVVDYFVGRHRSPTDSSLHEKTSENGRLLIDFAEEKRLVIKSTDFERKNIHKGTWKSPDGRTVNQIDHKKTEEMNIVNIRSYRGPDMNSDHFLVGIKLKQVIPTNKNNKRKNRKELIRLKEEENRKKYQKMLNIELEKINSKGNVNELWEEIKTVMKECAAGCQDKKGKRRKEWFDDSCKEILTSRNKARLKMLSNDTEENKQNYLKQRRECKKVLRNKKRKHREQFIRELEENFKNKEVRTLYMGLRKEKQGHKQEPMFLKGENGELITDEDKIIKRWKEYFEKLFK</sequence>
<dbReference type="Proteomes" id="UP001162162">
    <property type="component" value="Unassembled WGS sequence"/>
</dbReference>
<dbReference type="Gene3D" id="3.60.10.10">
    <property type="entry name" value="Endonuclease/exonuclease/phosphatase"/>
    <property type="match status" value="1"/>
</dbReference>
<evidence type="ECO:0000313" key="2">
    <source>
        <dbReference type="Proteomes" id="UP001162162"/>
    </source>
</evidence>
<organism evidence="1 2">
    <name type="scientific">Aromia moschata</name>
    <dbReference type="NCBI Taxonomy" id="1265417"/>
    <lineage>
        <taxon>Eukaryota</taxon>
        <taxon>Metazoa</taxon>
        <taxon>Ecdysozoa</taxon>
        <taxon>Arthropoda</taxon>
        <taxon>Hexapoda</taxon>
        <taxon>Insecta</taxon>
        <taxon>Pterygota</taxon>
        <taxon>Neoptera</taxon>
        <taxon>Endopterygota</taxon>
        <taxon>Coleoptera</taxon>
        <taxon>Polyphaga</taxon>
        <taxon>Cucujiformia</taxon>
        <taxon>Chrysomeloidea</taxon>
        <taxon>Cerambycidae</taxon>
        <taxon>Cerambycinae</taxon>
        <taxon>Callichromatini</taxon>
        <taxon>Aromia</taxon>
    </lineage>
</organism>
<dbReference type="AlphaFoldDB" id="A0AAV8YF28"/>
<evidence type="ECO:0008006" key="3">
    <source>
        <dbReference type="Google" id="ProtNLM"/>
    </source>
</evidence>
<dbReference type="InterPro" id="IPR036691">
    <property type="entry name" value="Endo/exonu/phosph_ase_sf"/>
</dbReference>
<proteinExistence type="predicted"/>
<reference evidence="1" key="1">
    <citation type="journal article" date="2023" name="Insect Mol. Biol.">
        <title>Genome sequencing provides insights into the evolution of gene families encoding plant cell wall-degrading enzymes in longhorned beetles.</title>
        <authorList>
            <person name="Shin N.R."/>
            <person name="Okamura Y."/>
            <person name="Kirsch R."/>
            <person name="Pauchet Y."/>
        </authorList>
    </citation>
    <scope>NUCLEOTIDE SEQUENCE</scope>
    <source>
        <strain evidence="1">AMC_N1</strain>
    </source>
</reference>
<evidence type="ECO:0000313" key="1">
    <source>
        <dbReference type="EMBL" id="KAJ8949841.1"/>
    </source>
</evidence>
<comment type="caution">
    <text evidence="1">The sequence shown here is derived from an EMBL/GenBank/DDBJ whole genome shotgun (WGS) entry which is preliminary data.</text>
</comment>
<accession>A0AAV8YF28</accession>
<protein>
    <recommendedName>
        <fullName evidence="3">Endonuclease/exonuclease/phosphatase domain-containing protein</fullName>
    </recommendedName>
</protein>